<dbReference type="SUPFAM" id="SSF88723">
    <property type="entry name" value="PIN domain-like"/>
    <property type="match status" value="1"/>
</dbReference>
<accession>A0AAX1WSW0</accession>
<dbReference type="Pfam" id="PF01878">
    <property type="entry name" value="EVE"/>
    <property type="match status" value="1"/>
</dbReference>
<dbReference type="SUPFAM" id="SSF55729">
    <property type="entry name" value="Acyl-CoA N-acyltransferases (Nat)"/>
    <property type="match status" value="1"/>
</dbReference>
<dbReference type="AlphaFoldDB" id="A0AAX1WSW0"/>
<sequence>MSGGPVRILTEPSAAMALLSEVVQAADSDRDALGFFSRSVYADFCRKGQLFVAVESDGRDETYAGHLLFDLRFPKAHVRQIYVPKANRSRNIGRTLLDALKTMLTEAQFISIHARVAEDLKDANVFWEAQGFYAQRVEPGGASRNRMIVVRAHELDTPQLFAPSGISAVDPLGLDALEGGGKPLYLLDLNVLFDLGPRRPRHELAMSVFRAERMRACSLAISSEIETELRRTAHDGKTDPMLSFAGTLAKFSTPPDDEWGRLSPMLAEIVFPQRHASGTLSENDRSDLLHLATAIHHGLPGLITSDGRILERAPELRRRFGVDAISPELFQVEPDHTASPVVHEAHSADIIEVQPASAGDAAAVRSLLTNLGLDTATQVNEWAATEAGSSACLRHVARCNGVVAGYLVMPTSVRGQEIRAFAAVAENQRDAHEIAQTLLRHVLSIVKPGDVGRVRLSCPPRQATLREVAATFGYVASSSTSDDLQKIVAKGRMTERNWDIGRESLAAVSKLRLPDTPPPFRHVDQQISVIRPDGQKVLIPLFKLESLLAPMLMCLPGREGVMVPLRKQFEEHLLADSPQDSFLPLGKAQLAPLRHYLSDKKTLKNYSRGDLMFFYEPVKNGGAGAVIAVGRVLRAYLRDESAMQADDLAPSVLDSSQLSSIGVAKTKTITVFDNVLRLPRPVPLHELRALNCGEAHQLITCQRLSSEQVQAIVEKGL</sequence>
<dbReference type="Proteomes" id="UP000271868">
    <property type="component" value="Unassembled WGS sequence"/>
</dbReference>
<dbReference type="InterPro" id="IPR016181">
    <property type="entry name" value="Acyl_CoA_acyltransferase"/>
</dbReference>
<dbReference type="Pfam" id="PF00583">
    <property type="entry name" value="Acetyltransf_1"/>
    <property type="match status" value="1"/>
</dbReference>
<dbReference type="GO" id="GO:0016747">
    <property type="term" value="F:acyltransferase activity, transferring groups other than amino-acyl groups"/>
    <property type="evidence" value="ECO:0007669"/>
    <property type="project" value="InterPro"/>
</dbReference>
<proteinExistence type="predicted"/>
<gene>
    <name evidence="2" type="ORF">EDC60_2787</name>
</gene>
<keyword evidence="3" id="KW-1185">Reference proteome</keyword>
<name>A0AAX1WSW0_9BURK</name>
<dbReference type="PROSITE" id="PS51186">
    <property type="entry name" value="GNAT"/>
    <property type="match status" value="1"/>
</dbReference>
<feature type="domain" description="N-acetyltransferase" evidence="1">
    <location>
        <begin position="4"/>
        <end position="156"/>
    </location>
</feature>
<dbReference type="Gene3D" id="3.10.590.10">
    <property type="entry name" value="ph1033 like domains"/>
    <property type="match status" value="1"/>
</dbReference>
<reference evidence="2 3" key="1">
    <citation type="submission" date="2018-11" db="EMBL/GenBank/DDBJ databases">
        <title>Genomic Encyclopedia of Type Strains, Phase IV (KMG-IV): sequencing the most valuable type-strain genomes for metagenomic binning, comparative biology and taxonomic classification.</title>
        <authorList>
            <person name="Goeker M."/>
        </authorList>
    </citation>
    <scope>NUCLEOTIDE SEQUENCE [LARGE SCALE GENOMIC DNA]</scope>
    <source>
        <strain evidence="2 3">DSM 15985</strain>
    </source>
</reference>
<dbReference type="InterPro" id="IPR029060">
    <property type="entry name" value="PIN-like_dom_sf"/>
</dbReference>
<evidence type="ECO:0000313" key="3">
    <source>
        <dbReference type="Proteomes" id="UP000271868"/>
    </source>
</evidence>
<evidence type="ECO:0000259" key="1">
    <source>
        <dbReference type="PROSITE" id="PS51186"/>
    </source>
</evidence>
<dbReference type="InterPro" id="IPR002740">
    <property type="entry name" value="EVE_domain"/>
</dbReference>
<organism evidence="2 3">
    <name type="scientific">Diaphorobacter nitroreducens</name>
    <dbReference type="NCBI Taxonomy" id="164759"/>
    <lineage>
        <taxon>Bacteria</taxon>
        <taxon>Pseudomonadati</taxon>
        <taxon>Pseudomonadota</taxon>
        <taxon>Betaproteobacteria</taxon>
        <taxon>Burkholderiales</taxon>
        <taxon>Comamonadaceae</taxon>
        <taxon>Diaphorobacter</taxon>
    </lineage>
</organism>
<dbReference type="EMBL" id="RJVL01000006">
    <property type="protein sequence ID" value="ROR41502.1"/>
    <property type="molecule type" value="Genomic_DNA"/>
</dbReference>
<dbReference type="InterPro" id="IPR000182">
    <property type="entry name" value="GNAT_dom"/>
</dbReference>
<protein>
    <submittedName>
        <fullName evidence="2">Acetyltransferase (GNAT) family protein</fullName>
    </submittedName>
</protein>
<evidence type="ECO:0000313" key="2">
    <source>
        <dbReference type="EMBL" id="ROR41502.1"/>
    </source>
</evidence>
<comment type="caution">
    <text evidence="2">The sequence shown here is derived from an EMBL/GenBank/DDBJ whole genome shotgun (WGS) entry which is preliminary data.</text>
</comment>
<dbReference type="Gene3D" id="3.40.630.30">
    <property type="match status" value="2"/>
</dbReference>